<feature type="transmembrane region" description="Helical" evidence="5">
    <location>
        <begin position="73"/>
        <end position="91"/>
    </location>
</feature>
<evidence type="ECO:0000256" key="4">
    <source>
        <dbReference type="ARBA" id="ARBA00023136"/>
    </source>
</evidence>
<keyword evidence="2 5" id="KW-0812">Transmembrane</keyword>
<comment type="similarity">
    <text evidence="5">Belongs to the 4-toluene sulfonate uptake permease (TSUP) (TC 2.A.102) family.</text>
</comment>
<dbReference type="InterPro" id="IPR002781">
    <property type="entry name" value="TM_pro_TauE-like"/>
</dbReference>
<feature type="transmembrane region" description="Helical" evidence="5">
    <location>
        <begin position="138"/>
        <end position="159"/>
    </location>
</feature>
<dbReference type="Proteomes" id="UP000443153">
    <property type="component" value="Unassembled WGS sequence"/>
</dbReference>
<feature type="transmembrane region" description="Helical" evidence="5">
    <location>
        <begin position="45"/>
        <end position="61"/>
    </location>
</feature>
<keyword evidence="7" id="KW-1185">Reference proteome</keyword>
<organism evidence="6 7">
    <name type="scientific">Maribacter luteus</name>
    <dbReference type="NCBI Taxonomy" id="2594478"/>
    <lineage>
        <taxon>Bacteria</taxon>
        <taxon>Pseudomonadati</taxon>
        <taxon>Bacteroidota</taxon>
        <taxon>Flavobacteriia</taxon>
        <taxon>Flavobacteriales</taxon>
        <taxon>Flavobacteriaceae</taxon>
        <taxon>Maribacter</taxon>
    </lineage>
</organism>
<dbReference type="PANTHER" id="PTHR43701">
    <property type="entry name" value="MEMBRANE TRANSPORTER PROTEIN MJ0441-RELATED"/>
    <property type="match status" value="1"/>
</dbReference>
<dbReference type="Pfam" id="PF01925">
    <property type="entry name" value="TauE"/>
    <property type="match status" value="1"/>
</dbReference>
<name>A0A6I2MTK7_9FLAO</name>
<accession>A0A6I2MTK7</accession>
<dbReference type="AlphaFoldDB" id="A0A6I2MTK7"/>
<dbReference type="EMBL" id="WKJH01000008">
    <property type="protein sequence ID" value="MRX64706.1"/>
    <property type="molecule type" value="Genomic_DNA"/>
</dbReference>
<evidence type="ECO:0000313" key="7">
    <source>
        <dbReference type="Proteomes" id="UP000443153"/>
    </source>
</evidence>
<dbReference type="PANTHER" id="PTHR43701:SF5">
    <property type="entry name" value="MEMBRANE TRANSPORTER PROTEIN-RELATED"/>
    <property type="match status" value="1"/>
</dbReference>
<gene>
    <name evidence="6" type="ORF">GJ691_11040</name>
</gene>
<evidence type="ECO:0000256" key="1">
    <source>
        <dbReference type="ARBA" id="ARBA00004141"/>
    </source>
</evidence>
<protein>
    <recommendedName>
        <fullName evidence="5">Probable membrane transporter protein</fullName>
    </recommendedName>
</protein>
<feature type="transmembrane region" description="Helical" evidence="5">
    <location>
        <begin position="237"/>
        <end position="257"/>
    </location>
</feature>
<keyword evidence="5" id="KW-1003">Cell membrane</keyword>
<feature type="transmembrane region" description="Helical" evidence="5">
    <location>
        <begin position="179"/>
        <end position="199"/>
    </location>
</feature>
<reference evidence="6 7" key="1">
    <citation type="submission" date="2019-11" db="EMBL/GenBank/DDBJ databases">
        <title>Maribacter lutea sp. nov., a marine bacterium isolated from intertidal sand.</title>
        <authorList>
            <person name="Liu A."/>
        </authorList>
    </citation>
    <scope>NUCLEOTIDE SEQUENCE [LARGE SCALE GENOMIC DNA]</scope>
    <source>
        <strain evidence="6 7">RZ05</strain>
    </source>
</reference>
<keyword evidence="4 5" id="KW-0472">Membrane</keyword>
<evidence type="ECO:0000256" key="3">
    <source>
        <dbReference type="ARBA" id="ARBA00022989"/>
    </source>
</evidence>
<evidence type="ECO:0000256" key="5">
    <source>
        <dbReference type="RuleBase" id="RU363041"/>
    </source>
</evidence>
<dbReference type="GO" id="GO:0005886">
    <property type="term" value="C:plasma membrane"/>
    <property type="evidence" value="ECO:0007669"/>
    <property type="project" value="UniProtKB-SubCell"/>
</dbReference>
<proteinExistence type="inferred from homology"/>
<comment type="caution">
    <text evidence="6">The sequence shown here is derived from an EMBL/GenBank/DDBJ whole genome shotgun (WGS) entry which is preliminary data.</text>
</comment>
<sequence>MDTWTLAAIIMLIAFVMTMTGRGGGNFYVLTLVLAGIDMNLSASTGQFILMSSSLMATILFSRQKMNHWKLTILLGVLIFVSAMSGGYLGHYFNERMLKIVFAVVMFLAAILMLRKPKKHLKSDRKWIVSLKSNNEEYHVNLLITVPVVLLTGFISGMVGVSGGSFLVPLMLLTMSVPMHIAVGTSTTLVTISAAAGFFGHLGAGVFYPQLAVPLALGGLVGGFLGAKLAVKSKPKNLKYLFAGTQLVASVIMIYNVL</sequence>
<comment type="subcellular location">
    <subcellularLocation>
        <location evidence="5">Cell membrane</location>
        <topology evidence="5">Multi-pass membrane protein</topology>
    </subcellularLocation>
    <subcellularLocation>
        <location evidence="1">Membrane</location>
        <topology evidence="1">Multi-pass membrane protein</topology>
    </subcellularLocation>
</comment>
<feature type="transmembrane region" description="Helical" evidence="5">
    <location>
        <begin position="97"/>
        <end position="117"/>
    </location>
</feature>
<feature type="transmembrane region" description="Helical" evidence="5">
    <location>
        <begin position="211"/>
        <end position="231"/>
    </location>
</feature>
<dbReference type="RefSeq" id="WP_154366842.1">
    <property type="nucleotide sequence ID" value="NZ_WKJH01000008.1"/>
</dbReference>
<evidence type="ECO:0000313" key="6">
    <source>
        <dbReference type="EMBL" id="MRX64706.1"/>
    </source>
</evidence>
<dbReference type="InterPro" id="IPR051598">
    <property type="entry name" value="TSUP/Inactive_protease-like"/>
</dbReference>
<evidence type="ECO:0000256" key="2">
    <source>
        <dbReference type="ARBA" id="ARBA00022692"/>
    </source>
</evidence>
<dbReference type="OrthoDB" id="9780109at2"/>
<keyword evidence="3 5" id="KW-1133">Transmembrane helix</keyword>